<dbReference type="SUPFAM" id="SSF52047">
    <property type="entry name" value="RNI-like"/>
    <property type="match status" value="1"/>
</dbReference>
<accession>B4LBN7</accession>
<gene>
    <name evidence="1" type="primary">Dvir\GJ14009</name>
    <name evidence="1" type="ORF">Dvir_GJ14009</name>
</gene>
<keyword evidence="2" id="KW-1185">Reference proteome</keyword>
<proteinExistence type="predicted"/>
<reference evidence="1 2" key="1">
    <citation type="journal article" date="2007" name="Nature">
        <title>Evolution of genes and genomes on the Drosophila phylogeny.</title>
        <authorList>
            <consortium name="Drosophila 12 Genomes Consortium"/>
            <person name="Clark A.G."/>
            <person name="Eisen M.B."/>
            <person name="Smith D.R."/>
            <person name="Bergman C.M."/>
            <person name="Oliver B."/>
            <person name="Markow T.A."/>
            <person name="Kaufman T.C."/>
            <person name="Kellis M."/>
            <person name="Gelbart W."/>
            <person name="Iyer V.N."/>
            <person name="Pollard D.A."/>
            <person name="Sackton T.B."/>
            <person name="Larracuente A.M."/>
            <person name="Singh N.D."/>
            <person name="Abad J.P."/>
            <person name="Abt D.N."/>
            <person name="Adryan B."/>
            <person name="Aguade M."/>
            <person name="Akashi H."/>
            <person name="Anderson W.W."/>
            <person name="Aquadro C.F."/>
            <person name="Ardell D.H."/>
            <person name="Arguello R."/>
            <person name="Artieri C.G."/>
            <person name="Barbash D.A."/>
            <person name="Barker D."/>
            <person name="Barsanti P."/>
            <person name="Batterham P."/>
            <person name="Batzoglou S."/>
            <person name="Begun D."/>
            <person name="Bhutkar A."/>
            <person name="Blanco E."/>
            <person name="Bosak S.A."/>
            <person name="Bradley R.K."/>
            <person name="Brand A.D."/>
            <person name="Brent M.R."/>
            <person name="Brooks A.N."/>
            <person name="Brown R.H."/>
            <person name="Butlin R.K."/>
            <person name="Caggese C."/>
            <person name="Calvi B.R."/>
            <person name="Bernardo de Carvalho A."/>
            <person name="Caspi A."/>
            <person name="Castrezana S."/>
            <person name="Celniker S.E."/>
            <person name="Chang J.L."/>
            <person name="Chapple C."/>
            <person name="Chatterji S."/>
            <person name="Chinwalla A."/>
            <person name="Civetta A."/>
            <person name="Clifton S.W."/>
            <person name="Comeron J.M."/>
            <person name="Costello J.C."/>
            <person name="Coyne J.A."/>
            <person name="Daub J."/>
            <person name="David R.G."/>
            <person name="Delcher A.L."/>
            <person name="Delehaunty K."/>
            <person name="Do C.B."/>
            <person name="Ebling H."/>
            <person name="Edwards K."/>
            <person name="Eickbush T."/>
            <person name="Evans J.D."/>
            <person name="Filipski A."/>
            <person name="Findeiss S."/>
            <person name="Freyhult E."/>
            <person name="Fulton L."/>
            <person name="Fulton R."/>
            <person name="Garcia A.C."/>
            <person name="Gardiner A."/>
            <person name="Garfield D.A."/>
            <person name="Garvin B.E."/>
            <person name="Gibson G."/>
            <person name="Gilbert D."/>
            <person name="Gnerre S."/>
            <person name="Godfrey J."/>
            <person name="Good R."/>
            <person name="Gotea V."/>
            <person name="Gravely B."/>
            <person name="Greenberg A.J."/>
            <person name="Griffiths-Jones S."/>
            <person name="Gross S."/>
            <person name="Guigo R."/>
            <person name="Gustafson E.A."/>
            <person name="Haerty W."/>
            <person name="Hahn M.W."/>
            <person name="Halligan D.L."/>
            <person name="Halpern A.L."/>
            <person name="Halter G.M."/>
            <person name="Han M.V."/>
            <person name="Heger A."/>
            <person name="Hillier L."/>
            <person name="Hinrichs A.S."/>
            <person name="Holmes I."/>
            <person name="Hoskins R.A."/>
            <person name="Hubisz M.J."/>
            <person name="Hultmark D."/>
            <person name="Huntley M.A."/>
            <person name="Jaffe D.B."/>
            <person name="Jagadeeshan S."/>
            <person name="Jeck W.R."/>
            <person name="Johnson J."/>
            <person name="Jones C.D."/>
            <person name="Jordan W.C."/>
            <person name="Karpen G.H."/>
            <person name="Kataoka E."/>
            <person name="Keightley P.D."/>
            <person name="Kheradpour P."/>
            <person name="Kirkness E.F."/>
            <person name="Koerich L.B."/>
            <person name="Kristiansen K."/>
            <person name="Kudrna D."/>
            <person name="Kulathinal R.J."/>
            <person name="Kumar S."/>
            <person name="Kwok R."/>
            <person name="Lander E."/>
            <person name="Langley C.H."/>
            <person name="Lapoint R."/>
            <person name="Lazzaro B.P."/>
            <person name="Lee S.J."/>
            <person name="Levesque L."/>
            <person name="Li R."/>
            <person name="Lin C.F."/>
            <person name="Lin M.F."/>
            <person name="Lindblad-Toh K."/>
            <person name="Llopart A."/>
            <person name="Long M."/>
            <person name="Low L."/>
            <person name="Lozovsky E."/>
            <person name="Lu J."/>
            <person name="Luo M."/>
            <person name="Machado C.A."/>
            <person name="Makalowski W."/>
            <person name="Marzo M."/>
            <person name="Matsuda M."/>
            <person name="Matzkin L."/>
            <person name="McAllister B."/>
            <person name="McBride C.S."/>
            <person name="McKernan B."/>
            <person name="McKernan K."/>
            <person name="Mendez-Lago M."/>
            <person name="Minx P."/>
            <person name="Mollenhauer M.U."/>
            <person name="Montooth K."/>
            <person name="Mount S.M."/>
            <person name="Mu X."/>
            <person name="Myers E."/>
            <person name="Negre B."/>
            <person name="Newfeld S."/>
            <person name="Nielsen R."/>
            <person name="Noor M.A."/>
            <person name="O'Grady P."/>
            <person name="Pachter L."/>
            <person name="Papaceit M."/>
            <person name="Parisi M.J."/>
            <person name="Parisi M."/>
            <person name="Parts L."/>
            <person name="Pedersen J.S."/>
            <person name="Pesole G."/>
            <person name="Phillippy A.M."/>
            <person name="Ponting C.P."/>
            <person name="Pop M."/>
            <person name="Porcelli D."/>
            <person name="Powell J.R."/>
            <person name="Prohaska S."/>
            <person name="Pruitt K."/>
            <person name="Puig M."/>
            <person name="Quesneville H."/>
            <person name="Ram K.R."/>
            <person name="Rand D."/>
            <person name="Rasmussen M.D."/>
            <person name="Reed L.K."/>
            <person name="Reenan R."/>
            <person name="Reily A."/>
            <person name="Remington K.A."/>
            <person name="Rieger T.T."/>
            <person name="Ritchie M.G."/>
            <person name="Robin C."/>
            <person name="Rogers Y.H."/>
            <person name="Rohde C."/>
            <person name="Rozas J."/>
            <person name="Rubenfield M.J."/>
            <person name="Ruiz A."/>
            <person name="Russo S."/>
            <person name="Salzberg S.L."/>
            <person name="Sanchez-Gracia A."/>
            <person name="Saranga D.J."/>
            <person name="Sato H."/>
            <person name="Schaeffer S.W."/>
            <person name="Schatz M.C."/>
            <person name="Schlenke T."/>
            <person name="Schwartz R."/>
            <person name="Segarra C."/>
            <person name="Singh R.S."/>
            <person name="Sirot L."/>
            <person name="Sirota M."/>
            <person name="Sisneros N.B."/>
            <person name="Smith C.D."/>
            <person name="Smith T.F."/>
            <person name="Spieth J."/>
            <person name="Stage D.E."/>
            <person name="Stark A."/>
            <person name="Stephan W."/>
            <person name="Strausberg R.L."/>
            <person name="Strempel S."/>
            <person name="Sturgill D."/>
            <person name="Sutton G."/>
            <person name="Sutton G.G."/>
            <person name="Tao W."/>
            <person name="Teichmann S."/>
            <person name="Tobari Y.N."/>
            <person name="Tomimura Y."/>
            <person name="Tsolas J.M."/>
            <person name="Valente V.L."/>
            <person name="Venter E."/>
            <person name="Venter J.C."/>
            <person name="Vicario S."/>
            <person name="Vieira F.G."/>
            <person name="Vilella A.J."/>
            <person name="Villasante A."/>
            <person name="Walenz B."/>
            <person name="Wang J."/>
            <person name="Wasserman M."/>
            <person name="Watts T."/>
            <person name="Wilson D."/>
            <person name="Wilson R.K."/>
            <person name="Wing R.A."/>
            <person name="Wolfner M.F."/>
            <person name="Wong A."/>
            <person name="Wong G.K."/>
            <person name="Wu C.I."/>
            <person name="Wu G."/>
            <person name="Yamamoto D."/>
            <person name="Yang H.P."/>
            <person name="Yang S.P."/>
            <person name="Yorke J.A."/>
            <person name="Yoshida K."/>
            <person name="Zdobnov E."/>
            <person name="Zhang P."/>
            <person name="Zhang Y."/>
            <person name="Zimin A.V."/>
            <person name="Baldwin J."/>
            <person name="Abdouelleil A."/>
            <person name="Abdulkadir J."/>
            <person name="Abebe A."/>
            <person name="Abera B."/>
            <person name="Abreu J."/>
            <person name="Acer S.C."/>
            <person name="Aftuck L."/>
            <person name="Alexander A."/>
            <person name="An P."/>
            <person name="Anderson E."/>
            <person name="Anderson S."/>
            <person name="Arachi H."/>
            <person name="Azer M."/>
            <person name="Bachantsang P."/>
            <person name="Barry A."/>
            <person name="Bayul T."/>
            <person name="Berlin A."/>
            <person name="Bessette D."/>
            <person name="Bloom T."/>
            <person name="Blye J."/>
            <person name="Boguslavskiy L."/>
            <person name="Bonnet C."/>
            <person name="Boukhgalter B."/>
            <person name="Bourzgui I."/>
            <person name="Brown A."/>
            <person name="Cahill P."/>
            <person name="Channer S."/>
            <person name="Cheshatsang Y."/>
            <person name="Chuda L."/>
            <person name="Citroen M."/>
            <person name="Collymore A."/>
            <person name="Cooke P."/>
            <person name="Costello M."/>
            <person name="D'Aco K."/>
            <person name="Daza R."/>
            <person name="De Haan G."/>
            <person name="DeGray S."/>
            <person name="DeMaso C."/>
            <person name="Dhargay N."/>
            <person name="Dooley K."/>
            <person name="Dooley E."/>
            <person name="Doricent M."/>
            <person name="Dorje P."/>
            <person name="Dorjee K."/>
            <person name="Dupes A."/>
            <person name="Elong R."/>
            <person name="Falk J."/>
            <person name="Farina A."/>
            <person name="Faro S."/>
            <person name="Ferguson D."/>
            <person name="Fisher S."/>
            <person name="Foley C.D."/>
            <person name="Franke A."/>
            <person name="Friedrich D."/>
            <person name="Gadbois L."/>
            <person name="Gearin G."/>
            <person name="Gearin C.R."/>
            <person name="Giannoukos G."/>
            <person name="Goode T."/>
            <person name="Graham J."/>
            <person name="Grandbois E."/>
            <person name="Grewal S."/>
            <person name="Gyaltsen K."/>
            <person name="Hafez N."/>
            <person name="Hagos B."/>
            <person name="Hall J."/>
            <person name="Henson C."/>
            <person name="Hollinger A."/>
            <person name="Honan T."/>
            <person name="Huard M.D."/>
            <person name="Hughes L."/>
            <person name="Hurhula B."/>
            <person name="Husby M.E."/>
            <person name="Kamat A."/>
            <person name="Kanga B."/>
            <person name="Kashin S."/>
            <person name="Khazanovich D."/>
            <person name="Kisner P."/>
            <person name="Lance K."/>
            <person name="Lara M."/>
            <person name="Lee W."/>
            <person name="Lennon N."/>
            <person name="Letendre F."/>
            <person name="LeVine R."/>
            <person name="Lipovsky A."/>
            <person name="Liu X."/>
            <person name="Liu J."/>
            <person name="Liu S."/>
            <person name="Lokyitsang T."/>
            <person name="Lokyitsang Y."/>
            <person name="Lubonja R."/>
            <person name="Lui A."/>
            <person name="MacDonald P."/>
            <person name="Magnisalis V."/>
            <person name="Maru K."/>
            <person name="Matthews C."/>
            <person name="McCusker W."/>
            <person name="McDonough S."/>
            <person name="Mehta T."/>
            <person name="Meldrim J."/>
            <person name="Meneus L."/>
            <person name="Mihai O."/>
            <person name="Mihalev A."/>
            <person name="Mihova T."/>
            <person name="Mittelman R."/>
            <person name="Mlenga V."/>
            <person name="Montmayeur A."/>
            <person name="Mulrain L."/>
            <person name="Navidi A."/>
            <person name="Naylor J."/>
            <person name="Negash T."/>
            <person name="Nguyen T."/>
            <person name="Nguyen N."/>
            <person name="Nicol R."/>
            <person name="Norbu C."/>
            <person name="Norbu N."/>
            <person name="Novod N."/>
            <person name="O'Neill B."/>
            <person name="Osman S."/>
            <person name="Markiewicz E."/>
            <person name="Oyono O.L."/>
            <person name="Patti C."/>
            <person name="Phunkhang P."/>
            <person name="Pierre F."/>
            <person name="Priest M."/>
            <person name="Raghuraman S."/>
            <person name="Rege F."/>
            <person name="Reyes R."/>
            <person name="Rise C."/>
            <person name="Rogov P."/>
            <person name="Ross K."/>
            <person name="Ryan E."/>
            <person name="Settipalli S."/>
            <person name="Shea T."/>
            <person name="Sherpa N."/>
            <person name="Shi L."/>
            <person name="Shih D."/>
            <person name="Sparrow T."/>
            <person name="Spaulding J."/>
            <person name="Stalker J."/>
            <person name="Stange-Thomann N."/>
            <person name="Stavropoulos S."/>
            <person name="Stone C."/>
            <person name="Strader C."/>
            <person name="Tesfaye S."/>
            <person name="Thomson T."/>
            <person name="Thoulutsang Y."/>
            <person name="Thoulutsang D."/>
            <person name="Topham K."/>
            <person name="Topping I."/>
            <person name="Tsamla T."/>
            <person name="Vassiliev H."/>
            <person name="Vo A."/>
            <person name="Wangchuk T."/>
            <person name="Wangdi T."/>
            <person name="Weiand M."/>
            <person name="Wilkinson J."/>
            <person name="Wilson A."/>
            <person name="Yadav S."/>
            <person name="Young G."/>
            <person name="Yu Q."/>
            <person name="Zembek L."/>
            <person name="Zhong D."/>
            <person name="Zimmer A."/>
            <person name="Zwirko Z."/>
            <person name="Jaffe D.B."/>
            <person name="Alvarez P."/>
            <person name="Brockman W."/>
            <person name="Butler J."/>
            <person name="Chin C."/>
            <person name="Gnerre S."/>
            <person name="Grabherr M."/>
            <person name="Kleber M."/>
            <person name="Mauceli E."/>
            <person name="MacCallum I."/>
        </authorList>
    </citation>
    <scope>NUCLEOTIDE SEQUENCE [LARGE SCALE GENOMIC DNA]</scope>
    <source>
        <strain evidence="2">Tucson 15010-1051.87</strain>
    </source>
</reference>
<dbReference type="InParanoid" id="B4LBN7"/>
<dbReference type="HOGENOM" id="CLU_1031626_0_0_1"/>
<organism evidence="1 2">
    <name type="scientific">Drosophila virilis</name>
    <name type="common">Fruit fly</name>
    <dbReference type="NCBI Taxonomy" id="7244"/>
    <lineage>
        <taxon>Eukaryota</taxon>
        <taxon>Metazoa</taxon>
        <taxon>Ecdysozoa</taxon>
        <taxon>Arthropoda</taxon>
        <taxon>Hexapoda</taxon>
        <taxon>Insecta</taxon>
        <taxon>Pterygota</taxon>
        <taxon>Neoptera</taxon>
        <taxon>Endopterygota</taxon>
        <taxon>Diptera</taxon>
        <taxon>Brachycera</taxon>
        <taxon>Muscomorpha</taxon>
        <taxon>Ephydroidea</taxon>
        <taxon>Drosophilidae</taxon>
        <taxon>Drosophila</taxon>
    </lineage>
</organism>
<dbReference type="Gene3D" id="3.80.10.10">
    <property type="entry name" value="Ribonuclease Inhibitor"/>
    <property type="match status" value="1"/>
</dbReference>
<evidence type="ECO:0000313" key="1">
    <source>
        <dbReference type="EMBL" id="EDW70847.2"/>
    </source>
</evidence>
<dbReference type="Proteomes" id="UP000008792">
    <property type="component" value="Unassembled WGS sequence"/>
</dbReference>
<dbReference type="AlphaFoldDB" id="B4LBN7"/>
<dbReference type="InterPro" id="IPR032675">
    <property type="entry name" value="LRR_dom_sf"/>
</dbReference>
<evidence type="ECO:0008006" key="3">
    <source>
        <dbReference type="Google" id="ProtNLM"/>
    </source>
</evidence>
<name>B4LBN7_DROVI</name>
<dbReference type="eggNOG" id="ENOG502RIUU">
    <property type="taxonomic scope" value="Eukaryota"/>
</dbReference>
<dbReference type="OrthoDB" id="7837952at2759"/>
<protein>
    <recommendedName>
        <fullName evidence="3">F-box domain-containing protein</fullName>
    </recommendedName>
</protein>
<evidence type="ECO:0000313" key="2">
    <source>
        <dbReference type="Proteomes" id="UP000008792"/>
    </source>
</evidence>
<sequence>MQKLGLACPLGFLASKPQRNKTNIFNLNYDCIEVIFSYLTALEDKLNLARAHPQFRQVLTREAPRRYAKINYRMLRCISDWDYLLKLCGDCVVECELRHGRWDDNITQPFLTLLNAHCKNLRHLHLIFAHSDIKPPAESGDLNILQMLQRKNLHSVSLIDAKAAEVLQLRNFAELEALHIDGFDVDLTDANFIELFQLLPQLRRLSLRFASRRQLPPLAAYCSRLEHLSLENFEGTLDDVGDFPQLKSLRLLWRLHIRLNSQLFRSLAQRYADRLEQLQLTEVKPEHVEHIMSLQGLKALACHMWPSETLMHLRKLQQLECLALQCSEPTASMMQLLDIIGYCSKLQHLKLSKHWQEQELERFLCAVQEELRRQAANGRRETFMLTLELPASKAAQQQLKQNLDSQLLRLDWLGVACPLCMPDRHTKQSIPGLIWF</sequence>
<dbReference type="EMBL" id="CH940647">
    <property type="protein sequence ID" value="EDW70847.2"/>
    <property type="molecule type" value="Genomic_DNA"/>
</dbReference>
<dbReference type="KEGG" id="dvi:6624589"/>